<dbReference type="EMBL" id="JAIVFP010000001">
    <property type="protein sequence ID" value="MCI4684299.1"/>
    <property type="molecule type" value="Genomic_DNA"/>
</dbReference>
<dbReference type="Proteomes" id="UP001139104">
    <property type="component" value="Unassembled WGS sequence"/>
</dbReference>
<evidence type="ECO:0000256" key="1">
    <source>
        <dbReference type="SAM" id="MobiDB-lite"/>
    </source>
</evidence>
<sequence>MHERERLRPERCETADRCACIGRKGRGPEKTFRRERWPDNIIIGERRPVARMCEQIATEKRPGGFLEENASLPIVRNMRRIDVPHASAPQIDDFTIAQSARLPIRQIVKRNHATESAVRDFGARGRGKEIVHCAAFIGLDMAKRDPSQPIERHDAADRLRDKREQPSRTGVEEERLIRLYEELVEGEAFRACFRDKGRNAVDAGGDFICPRFH</sequence>
<name>A0ABS9Z9C8_9HYPH</name>
<protein>
    <submittedName>
        <fullName evidence="2">Uncharacterized protein</fullName>
    </submittedName>
</protein>
<comment type="caution">
    <text evidence="2">The sequence shown here is derived from an EMBL/GenBank/DDBJ whole genome shotgun (WGS) entry which is preliminary data.</text>
</comment>
<keyword evidence="3" id="KW-1185">Reference proteome</keyword>
<evidence type="ECO:0000313" key="2">
    <source>
        <dbReference type="EMBL" id="MCI4684299.1"/>
    </source>
</evidence>
<gene>
    <name evidence="2" type="ORF">K2U94_16280</name>
</gene>
<feature type="region of interest" description="Disordered" evidence="1">
    <location>
        <begin position="145"/>
        <end position="171"/>
    </location>
</feature>
<organism evidence="2 3">
    <name type="scientific">Candidatus Rhodoblastus alkanivorans</name>
    <dbReference type="NCBI Taxonomy" id="2954117"/>
    <lineage>
        <taxon>Bacteria</taxon>
        <taxon>Pseudomonadati</taxon>
        <taxon>Pseudomonadota</taxon>
        <taxon>Alphaproteobacteria</taxon>
        <taxon>Hyphomicrobiales</taxon>
        <taxon>Rhodoblastaceae</taxon>
        <taxon>Rhodoblastus</taxon>
    </lineage>
</organism>
<proteinExistence type="predicted"/>
<evidence type="ECO:0000313" key="3">
    <source>
        <dbReference type="Proteomes" id="UP001139104"/>
    </source>
</evidence>
<accession>A0ABS9Z9C8</accession>
<reference evidence="2" key="1">
    <citation type="journal article" date="2022" name="ISME J.">
        <title>Identification of active gaseous-alkane degraders at natural gas seeps.</title>
        <authorList>
            <person name="Farhan Ul Haque M."/>
            <person name="Hernandez M."/>
            <person name="Crombie A.T."/>
            <person name="Murrell J.C."/>
        </authorList>
    </citation>
    <scope>NUCLEOTIDE SEQUENCE</scope>
    <source>
        <strain evidence="2">PC2</strain>
    </source>
</reference>